<proteinExistence type="predicted"/>
<dbReference type="PROSITE" id="PS51873">
    <property type="entry name" value="TRIAD"/>
    <property type="match status" value="1"/>
</dbReference>
<dbReference type="InterPro" id="IPR017907">
    <property type="entry name" value="Znf_RING_CS"/>
</dbReference>
<dbReference type="AlphaFoldDB" id="L1IVA6"/>
<dbReference type="Proteomes" id="UP000011087">
    <property type="component" value="Unassembled WGS sequence"/>
</dbReference>
<evidence type="ECO:0000313" key="13">
    <source>
        <dbReference type="EMBL" id="EKX40047.1"/>
    </source>
</evidence>
<dbReference type="HOGENOM" id="CLU_405170_0_0_1"/>
<dbReference type="GeneID" id="17296792"/>
<dbReference type="PANTHER" id="PTHR11685">
    <property type="entry name" value="RBR FAMILY RING FINGER AND IBR DOMAIN-CONTAINING"/>
    <property type="match status" value="1"/>
</dbReference>
<dbReference type="GO" id="GO:0061630">
    <property type="term" value="F:ubiquitin protein ligase activity"/>
    <property type="evidence" value="ECO:0007669"/>
    <property type="project" value="UniProtKB-EC"/>
</dbReference>
<dbReference type="eggNOG" id="KOG1812">
    <property type="taxonomic scope" value="Eukaryota"/>
</dbReference>
<evidence type="ECO:0000256" key="7">
    <source>
        <dbReference type="ARBA" id="ARBA00022786"/>
    </source>
</evidence>
<name>L1IVA6_GUITC</name>
<feature type="domain" description="RING-type" evidence="12">
    <location>
        <begin position="70"/>
        <end position="514"/>
    </location>
</feature>
<dbReference type="OrthoDB" id="1431934at2759"/>
<keyword evidence="5" id="KW-0677">Repeat</keyword>
<reference evidence="15" key="2">
    <citation type="submission" date="2012-11" db="EMBL/GenBank/DDBJ databases">
        <authorList>
            <person name="Kuo A."/>
            <person name="Curtis B.A."/>
            <person name="Tanifuji G."/>
            <person name="Burki F."/>
            <person name="Gruber A."/>
            <person name="Irimia M."/>
            <person name="Maruyama S."/>
            <person name="Arias M.C."/>
            <person name="Ball S.G."/>
            <person name="Gile G.H."/>
            <person name="Hirakawa Y."/>
            <person name="Hopkins J.F."/>
            <person name="Rensing S.A."/>
            <person name="Schmutz J."/>
            <person name="Symeonidi A."/>
            <person name="Elias M."/>
            <person name="Eveleigh R.J."/>
            <person name="Herman E.K."/>
            <person name="Klute M.J."/>
            <person name="Nakayama T."/>
            <person name="Obornik M."/>
            <person name="Reyes-Prieto A."/>
            <person name="Armbrust E.V."/>
            <person name="Aves S.J."/>
            <person name="Beiko R.G."/>
            <person name="Coutinho P."/>
            <person name="Dacks J.B."/>
            <person name="Durnford D.G."/>
            <person name="Fast N.M."/>
            <person name="Green B.R."/>
            <person name="Grisdale C."/>
            <person name="Hempe F."/>
            <person name="Henrissat B."/>
            <person name="Hoppner M.P."/>
            <person name="Ishida K.-I."/>
            <person name="Kim E."/>
            <person name="Koreny L."/>
            <person name="Kroth P.G."/>
            <person name="Liu Y."/>
            <person name="Malik S.-B."/>
            <person name="Maier U.G."/>
            <person name="McRose D."/>
            <person name="Mock T."/>
            <person name="Neilson J.A."/>
            <person name="Onodera N.T."/>
            <person name="Poole A.M."/>
            <person name="Pritham E.J."/>
            <person name="Richards T.A."/>
            <person name="Rocap G."/>
            <person name="Roy S.W."/>
            <person name="Sarai C."/>
            <person name="Schaack S."/>
            <person name="Shirato S."/>
            <person name="Slamovits C.H."/>
            <person name="Spencer D.F."/>
            <person name="Suzuki S."/>
            <person name="Worden A.Z."/>
            <person name="Zauner S."/>
            <person name="Barry K."/>
            <person name="Bell C."/>
            <person name="Bharti A.K."/>
            <person name="Crow J.A."/>
            <person name="Grimwood J."/>
            <person name="Kramer R."/>
            <person name="Lindquist E."/>
            <person name="Lucas S."/>
            <person name="Salamov A."/>
            <person name="McFadden G.I."/>
            <person name="Lane C.E."/>
            <person name="Keeling P.J."/>
            <person name="Gray M.W."/>
            <person name="Grigoriev I.V."/>
            <person name="Archibald J.M."/>
        </authorList>
    </citation>
    <scope>NUCLEOTIDE SEQUENCE</scope>
    <source>
        <strain evidence="15">CCMP2712</strain>
    </source>
</reference>
<dbReference type="SMART" id="SM00184">
    <property type="entry name" value="RING"/>
    <property type="match status" value="2"/>
</dbReference>
<evidence type="ECO:0000259" key="12">
    <source>
        <dbReference type="PROSITE" id="PS51873"/>
    </source>
</evidence>
<gene>
    <name evidence="13" type="ORF">GUITHDRAFT_113785</name>
</gene>
<dbReference type="InterPro" id="IPR002867">
    <property type="entry name" value="IBR_dom"/>
</dbReference>
<dbReference type="PaxDb" id="55529-EKX40047"/>
<keyword evidence="3" id="KW-0808">Transferase</keyword>
<feature type="region of interest" description="Disordered" evidence="10">
    <location>
        <begin position="726"/>
        <end position="745"/>
    </location>
</feature>
<dbReference type="RefSeq" id="XP_005827027.1">
    <property type="nucleotide sequence ID" value="XM_005826970.1"/>
</dbReference>
<sequence>MSCQQHRHAPPSLPNTNANSFVLEVCGWDAPSIFDQTCGDPDRIGDALGMLFADPAPSTSESDQHQHQQEDFHCVICQDTDAISSVRLSCGHRLHADCFKRFLAFAINDQEVTIQLPGCPNAGCTDKLRFDRQALQTRFANDDEWRVLLETYGSIERSYISWQAGILPCTSPCCQAVSTSVSTMAAVSHQNSTATVKCEGCMAMFCVGCSLASRKLVPAHVIVGCESRVLLEERLRQLDEAHDAVCQQLESNEQAELGVSFERTVRRRLLEEELRAETREVAACQLRSFPVSEHRLSSSRAAQAARQSSRQPDGSSAVESHEVTSGTEQATREANSWRLLRDPPPVAGLGAATEMRGADANQLFNLFLHDMQDEEDQIDILDTIATSASFRLFRPRYDQTVSGEEQPVNVYNLQDILDLCDRASLTALKSRIIKIASGEEQEEAGAQAPSDQEEIARSTKPCTKCEYRIQKMGGCNHMTCRKCGHQFCWMCLGAWASHSYTSCPGEPNPLSFPQALQPAVKDVVDKYRDREQSLLERRLVEYTQKHLVAGLPVDKDSRRADSLQLSRLRQRVEEPARLMETSEELYRLMRAEERRQRRSEELRLRDMQRQLELERIIREFVPLQRTSRSSMSTDAAQRVLPDLYRQYLKYRAAKQRYLDAQKEMGRRKPLGVPHEDLVNQCYAIDLDLARLEMQQEACFLMGMDVPPRLLQQRWQRPLHEALTLMQPSRSEDRKEPVRMPVQGSESWTRERLSDMDLAERVCAWLDLQRDCIVTIGVSADASPSQQGSPGSHHDEA</sequence>
<dbReference type="InterPro" id="IPR001841">
    <property type="entry name" value="Znf_RING"/>
</dbReference>
<feature type="domain" description="RING-type" evidence="11">
    <location>
        <begin position="462"/>
        <end position="504"/>
    </location>
</feature>
<keyword evidence="8" id="KW-0862">Zinc</keyword>
<dbReference type="PROSITE" id="PS00518">
    <property type="entry name" value="ZF_RING_1"/>
    <property type="match status" value="1"/>
</dbReference>
<organism evidence="13">
    <name type="scientific">Guillardia theta (strain CCMP2712)</name>
    <name type="common">Cryptophyte</name>
    <dbReference type="NCBI Taxonomy" id="905079"/>
    <lineage>
        <taxon>Eukaryota</taxon>
        <taxon>Cryptophyceae</taxon>
        <taxon>Pyrenomonadales</taxon>
        <taxon>Geminigeraceae</taxon>
        <taxon>Guillardia</taxon>
    </lineage>
</organism>
<dbReference type="Gene3D" id="3.30.40.10">
    <property type="entry name" value="Zinc/RING finger domain, C3HC4 (zinc finger)"/>
    <property type="match status" value="1"/>
</dbReference>
<dbReference type="InterPro" id="IPR044066">
    <property type="entry name" value="TRIAD_supradom"/>
</dbReference>
<evidence type="ECO:0000313" key="14">
    <source>
        <dbReference type="EnsemblProtists" id="EKX40047"/>
    </source>
</evidence>
<feature type="compositionally biased region" description="Polar residues" evidence="10">
    <location>
        <begin position="312"/>
        <end position="334"/>
    </location>
</feature>
<dbReference type="EnsemblProtists" id="EKX40047">
    <property type="protein sequence ID" value="EKX40047"/>
    <property type="gene ID" value="GUITHDRAFT_113785"/>
</dbReference>
<evidence type="ECO:0000256" key="1">
    <source>
        <dbReference type="ARBA" id="ARBA00001798"/>
    </source>
</evidence>
<evidence type="ECO:0000256" key="6">
    <source>
        <dbReference type="ARBA" id="ARBA00022771"/>
    </source>
</evidence>
<dbReference type="SMART" id="SM00647">
    <property type="entry name" value="IBR"/>
    <property type="match status" value="1"/>
</dbReference>
<dbReference type="EMBL" id="JH993034">
    <property type="protein sequence ID" value="EKX40047.1"/>
    <property type="molecule type" value="Genomic_DNA"/>
</dbReference>
<keyword evidence="7" id="KW-0833">Ubl conjugation pathway</keyword>
<evidence type="ECO:0000256" key="4">
    <source>
        <dbReference type="ARBA" id="ARBA00022723"/>
    </source>
</evidence>
<evidence type="ECO:0000256" key="8">
    <source>
        <dbReference type="ARBA" id="ARBA00022833"/>
    </source>
</evidence>
<dbReference type="PROSITE" id="PS50089">
    <property type="entry name" value="ZF_RING_2"/>
    <property type="match status" value="1"/>
</dbReference>
<reference evidence="14" key="3">
    <citation type="submission" date="2016-03" db="UniProtKB">
        <authorList>
            <consortium name="EnsemblProtists"/>
        </authorList>
    </citation>
    <scope>IDENTIFICATION</scope>
</reference>
<evidence type="ECO:0000256" key="2">
    <source>
        <dbReference type="ARBA" id="ARBA00012251"/>
    </source>
</evidence>
<comment type="catalytic activity">
    <reaction evidence="1">
        <text>[E2 ubiquitin-conjugating enzyme]-S-ubiquitinyl-L-cysteine + [acceptor protein]-L-lysine = [E2 ubiquitin-conjugating enzyme]-L-cysteine + [acceptor protein]-N(6)-ubiquitinyl-L-lysine.</text>
        <dbReference type="EC" id="2.3.2.31"/>
    </reaction>
</comment>
<keyword evidence="15" id="KW-1185">Reference proteome</keyword>
<evidence type="ECO:0000256" key="10">
    <source>
        <dbReference type="SAM" id="MobiDB-lite"/>
    </source>
</evidence>
<reference evidence="13 15" key="1">
    <citation type="journal article" date="2012" name="Nature">
        <title>Algal genomes reveal evolutionary mosaicism and the fate of nucleomorphs.</title>
        <authorList>
            <consortium name="DOE Joint Genome Institute"/>
            <person name="Curtis B.A."/>
            <person name="Tanifuji G."/>
            <person name="Burki F."/>
            <person name="Gruber A."/>
            <person name="Irimia M."/>
            <person name="Maruyama S."/>
            <person name="Arias M.C."/>
            <person name="Ball S.G."/>
            <person name="Gile G.H."/>
            <person name="Hirakawa Y."/>
            <person name="Hopkins J.F."/>
            <person name="Kuo A."/>
            <person name="Rensing S.A."/>
            <person name="Schmutz J."/>
            <person name="Symeonidi A."/>
            <person name="Elias M."/>
            <person name="Eveleigh R.J."/>
            <person name="Herman E.K."/>
            <person name="Klute M.J."/>
            <person name="Nakayama T."/>
            <person name="Obornik M."/>
            <person name="Reyes-Prieto A."/>
            <person name="Armbrust E.V."/>
            <person name="Aves S.J."/>
            <person name="Beiko R.G."/>
            <person name="Coutinho P."/>
            <person name="Dacks J.B."/>
            <person name="Durnford D.G."/>
            <person name="Fast N.M."/>
            <person name="Green B.R."/>
            <person name="Grisdale C.J."/>
            <person name="Hempel F."/>
            <person name="Henrissat B."/>
            <person name="Hoppner M.P."/>
            <person name="Ishida K."/>
            <person name="Kim E."/>
            <person name="Koreny L."/>
            <person name="Kroth P.G."/>
            <person name="Liu Y."/>
            <person name="Malik S.B."/>
            <person name="Maier U.G."/>
            <person name="McRose D."/>
            <person name="Mock T."/>
            <person name="Neilson J.A."/>
            <person name="Onodera N.T."/>
            <person name="Poole A.M."/>
            <person name="Pritham E.J."/>
            <person name="Richards T.A."/>
            <person name="Rocap G."/>
            <person name="Roy S.W."/>
            <person name="Sarai C."/>
            <person name="Schaack S."/>
            <person name="Shirato S."/>
            <person name="Slamovits C.H."/>
            <person name="Spencer D.F."/>
            <person name="Suzuki S."/>
            <person name="Worden A.Z."/>
            <person name="Zauner S."/>
            <person name="Barry K."/>
            <person name="Bell C."/>
            <person name="Bharti A.K."/>
            <person name="Crow J.A."/>
            <person name="Grimwood J."/>
            <person name="Kramer R."/>
            <person name="Lindquist E."/>
            <person name="Lucas S."/>
            <person name="Salamov A."/>
            <person name="McFadden G.I."/>
            <person name="Lane C.E."/>
            <person name="Keeling P.J."/>
            <person name="Gray M.W."/>
            <person name="Grigoriev I.V."/>
            <person name="Archibald J.M."/>
        </authorList>
    </citation>
    <scope>NUCLEOTIDE SEQUENCE</scope>
    <source>
        <strain evidence="13 15">CCMP2712</strain>
    </source>
</reference>
<protein>
    <recommendedName>
        <fullName evidence="2">RBR-type E3 ubiquitin transferase</fullName>
        <ecNumber evidence="2">2.3.2.31</ecNumber>
    </recommendedName>
</protein>
<evidence type="ECO:0000256" key="9">
    <source>
        <dbReference type="PROSITE-ProRule" id="PRU00175"/>
    </source>
</evidence>
<dbReference type="Gene3D" id="1.20.120.1750">
    <property type="match status" value="1"/>
</dbReference>
<dbReference type="InterPro" id="IPR013083">
    <property type="entry name" value="Znf_RING/FYVE/PHD"/>
</dbReference>
<dbReference type="SUPFAM" id="SSF57850">
    <property type="entry name" value="RING/U-box"/>
    <property type="match status" value="2"/>
</dbReference>
<keyword evidence="6 9" id="KW-0863">Zinc-finger</keyword>
<feature type="region of interest" description="Disordered" evidence="10">
    <location>
        <begin position="295"/>
        <end position="345"/>
    </location>
</feature>
<dbReference type="GO" id="GO:0008270">
    <property type="term" value="F:zinc ion binding"/>
    <property type="evidence" value="ECO:0007669"/>
    <property type="project" value="UniProtKB-KW"/>
</dbReference>
<dbReference type="GO" id="GO:0016567">
    <property type="term" value="P:protein ubiquitination"/>
    <property type="evidence" value="ECO:0007669"/>
    <property type="project" value="InterPro"/>
</dbReference>
<dbReference type="KEGG" id="gtt:GUITHDRAFT_113785"/>
<accession>L1IVA6</accession>
<dbReference type="STRING" id="905079.L1IVA6"/>
<evidence type="ECO:0000313" key="15">
    <source>
        <dbReference type="Proteomes" id="UP000011087"/>
    </source>
</evidence>
<feature type="compositionally biased region" description="Low complexity" evidence="10">
    <location>
        <begin position="298"/>
        <end position="311"/>
    </location>
</feature>
<evidence type="ECO:0000256" key="5">
    <source>
        <dbReference type="ARBA" id="ARBA00022737"/>
    </source>
</evidence>
<evidence type="ECO:0000259" key="11">
    <source>
        <dbReference type="PROSITE" id="PS50089"/>
    </source>
</evidence>
<dbReference type="EC" id="2.3.2.31" evidence="2"/>
<keyword evidence="4" id="KW-0479">Metal-binding</keyword>
<dbReference type="InterPro" id="IPR031127">
    <property type="entry name" value="E3_UB_ligase_RBR"/>
</dbReference>
<dbReference type="Pfam" id="PF22191">
    <property type="entry name" value="IBR_1"/>
    <property type="match status" value="1"/>
</dbReference>
<evidence type="ECO:0000256" key="3">
    <source>
        <dbReference type="ARBA" id="ARBA00022679"/>
    </source>
</evidence>